<keyword evidence="1" id="KW-0812">Transmembrane</keyword>
<dbReference type="EMBL" id="QKKF02004574">
    <property type="protein sequence ID" value="RZF47291.1"/>
    <property type="molecule type" value="Genomic_DNA"/>
</dbReference>
<evidence type="ECO:0000313" key="3">
    <source>
        <dbReference type="Proteomes" id="UP000291343"/>
    </source>
</evidence>
<accession>A0A482XQ39</accession>
<dbReference type="Proteomes" id="UP000291343">
    <property type="component" value="Unassembled WGS sequence"/>
</dbReference>
<dbReference type="AlphaFoldDB" id="A0A482XQ39"/>
<reference evidence="2 3" key="1">
    <citation type="journal article" date="2017" name="Gigascience">
        <title>Genome sequence of the small brown planthopper, Laodelphax striatellus.</title>
        <authorList>
            <person name="Zhu J."/>
            <person name="Jiang F."/>
            <person name="Wang X."/>
            <person name="Yang P."/>
            <person name="Bao Y."/>
            <person name="Zhao W."/>
            <person name="Wang W."/>
            <person name="Lu H."/>
            <person name="Wang Q."/>
            <person name="Cui N."/>
            <person name="Li J."/>
            <person name="Chen X."/>
            <person name="Luo L."/>
            <person name="Yu J."/>
            <person name="Kang L."/>
            <person name="Cui F."/>
        </authorList>
    </citation>
    <scope>NUCLEOTIDE SEQUENCE [LARGE SCALE GENOMIC DNA]</scope>
    <source>
        <strain evidence="2">Lst14</strain>
    </source>
</reference>
<evidence type="ECO:0000256" key="1">
    <source>
        <dbReference type="SAM" id="Phobius"/>
    </source>
</evidence>
<comment type="caution">
    <text evidence="2">The sequence shown here is derived from an EMBL/GenBank/DDBJ whole genome shotgun (WGS) entry which is preliminary data.</text>
</comment>
<feature type="transmembrane region" description="Helical" evidence="1">
    <location>
        <begin position="110"/>
        <end position="129"/>
    </location>
</feature>
<proteinExistence type="predicted"/>
<gene>
    <name evidence="2" type="ORF">LSTR_LSTR009782</name>
</gene>
<sequence>MKWIPELNQYLATFPNQETLKIQNLKETKNIILKGVFLINSKDNNVTFRNSLLQNHVSQLRGHPKFLEVLNLDFGKIQKHDFTVQLKNLNLKNISMNNVKPVFESDHLTASLWTSLYTALLVAVINVIYQKFFKRVSPVPDAQPPPEVLFWDGRVM</sequence>
<keyword evidence="1" id="KW-1133">Transmembrane helix</keyword>
<protein>
    <submittedName>
        <fullName evidence="2">Uncharacterized protein</fullName>
    </submittedName>
</protein>
<keyword evidence="1" id="KW-0472">Membrane</keyword>
<evidence type="ECO:0000313" key="2">
    <source>
        <dbReference type="EMBL" id="RZF47291.1"/>
    </source>
</evidence>
<name>A0A482XQ39_LAOST</name>
<keyword evidence="3" id="KW-1185">Reference proteome</keyword>
<dbReference type="OrthoDB" id="10625787at2759"/>
<organism evidence="2 3">
    <name type="scientific">Laodelphax striatellus</name>
    <name type="common">Small brown planthopper</name>
    <name type="synonym">Delphax striatella</name>
    <dbReference type="NCBI Taxonomy" id="195883"/>
    <lineage>
        <taxon>Eukaryota</taxon>
        <taxon>Metazoa</taxon>
        <taxon>Ecdysozoa</taxon>
        <taxon>Arthropoda</taxon>
        <taxon>Hexapoda</taxon>
        <taxon>Insecta</taxon>
        <taxon>Pterygota</taxon>
        <taxon>Neoptera</taxon>
        <taxon>Paraneoptera</taxon>
        <taxon>Hemiptera</taxon>
        <taxon>Auchenorrhyncha</taxon>
        <taxon>Fulgoroidea</taxon>
        <taxon>Delphacidae</taxon>
        <taxon>Criomorphinae</taxon>
        <taxon>Laodelphax</taxon>
    </lineage>
</organism>
<dbReference type="InParanoid" id="A0A482XQ39"/>